<feature type="domain" description="Metallo-beta-lactamase" evidence="5">
    <location>
        <begin position="54"/>
        <end position="256"/>
    </location>
</feature>
<dbReference type="InterPro" id="IPR036866">
    <property type="entry name" value="RibonucZ/Hydroxyglut_hydro"/>
</dbReference>
<keyword evidence="7" id="KW-1185">Reference proteome</keyword>
<reference evidence="6 7" key="1">
    <citation type="submission" date="2021-03" db="EMBL/GenBank/DDBJ databases">
        <title>Five novel Rahnella species.</title>
        <authorList>
            <person name="Brady C."/>
            <person name="Asselin J."/>
            <person name="Beer S."/>
            <person name="Bruberg M.B."/>
            <person name="Crampton B."/>
            <person name="Venter S."/>
            <person name="Arnold D."/>
            <person name="Denman S."/>
        </authorList>
    </citation>
    <scope>NUCLEOTIDE SEQUENCE [LARGE SCALE GENOMIC DNA]</scope>
    <source>
        <strain evidence="6 7">L72c</strain>
    </source>
</reference>
<proteinExistence type="inferred from homology"/>
<dbReference type="SUPFAM" id="SSF56281">
    <property type="entry name" value="Metallo-hydrolase/oxidoreductase"/>
    <property type="match status" value="1"/>
</dbReference>
<evidence type="ECO:0000256" key="2">
    <source>
        <dbReference type="ARBA" id="ARBA00022723"/>
    </source>
</evidence>
<accession>A0ABS6L2B1</accession>
<gene>
    <name evidence="6" type="ORF">J1786_12495</name>
</gene>
<sequence>MNVSFPTRDLGDISVTAVSDGYLHVDFGMLSNVDEEECKTIQRSAKISELNAVHINTFLIRRQDKNILIDSGAGGVKGWGGRLIANLDRLGIQPDNIDAVLLTHAHPDHIGGLLTAEGDAVFVNAELVINSDEFNYLQDDENFAAVSDRVKGNFLLARSIFKKYQKNLRLIDHGEVFPGVFAIPLKGHTPGHTGYRIEGSKGSVLIWGDIVHFPHIQLLKPEVAIAFDYDPHMAAEIRSHMLEKVSSERILVGGMHFGEQGFGYIEKRESGYGIVGFN</sequence>
<evidence type="ECO:0000259" key="5">
    <source>
        <dbReference type="SMART" id="SM00849"/>
    </source>
</evidence>
<evidence type="ECO:0000256" key="3">
    <source>
        <dbReference type="ARBA" id="ARBA00022801"/>
    </source>
</evidence>
<keyword evidence="2" id="KW-0479">Metal-binding</keyword>
<evidence type="ECO:0000256" key="4">
    <source>
        <dbReference type="ARBA" id="ARBA00022833"/>
    </source>
</evidence>
<evidence type="ECO:0000313" key="6">
    <source>
        <dbReference type="EMBL" id="MBU9835622.1"/>
    </source>
</evidence>
<dbReference type="PANTHER" id="PTHR42978">
    <property type="entry name" value="QUORUM-QUENCHING LACTONASE YTNP-RELATED-RELATED"/>
    <property type="match status" value="1"/>
</dbReference>
<dbReference type="PANTHER" id="PTHR42978:SF6">
    <property type="entry name" value="QUORUM-QUENCHING LACTONASE YTNP-RELATED"/>
    <property type="match status" value="1"/>
</dbReference>
<dbReference type="CDD" id="cd07720">
    <property type="entry name" value="OPHC2-like_MBL-fold"/>
    <property type="match status" value="1"/>
</dbReference>
<comment type="similarity">
    <text evidence="1">Belongs to the metallo-beta-lactamase superfamily.</text>
</comment>
<dbReference type="SMART" id="SM00849">
    <property type="entry name" value="Lactamase_B"/>
    <property type="match status" value="1"/>
</dbReference>
<dbReference type="InterPro" id="IPR051013">
    <property type="entry name" value="MBL_superfamily_lactonases"/>
</dbReference>
<keyword evidence="4" id="KW-0862">Zinc</keyword>
<evidence type="ECO:0000256" key="1">
    <source>
        <dbReference type="ARBA" id="ARBA00007749"/>
    </source>
</evidence>
<comment type="caution">
    <text evidence="6">The sequence shown here is derived from an EMBL/GenBank/DDBJ whole genome shotgun (WGS) entry which is preliminary data.</text>
</comment>
<evidence type="ECO:0000313" key="7">
    <source>
        <dbReference type="Proteomes" id="UP000699865"/>
    </source>
</evidence>
<keyword evidence="3" id="KW-0378">Hydrolase</keyword>
<organism evidence="6 7">
    <name type="scientific">Rahnella perminowiae</name>
    <dbReference type="NCBI Taxonomy" id="2816244"/>
    <lineage>
        <taxon>Bacteria</taxon>
        <taxon>Pseudomonadati</taxon>
        <taxon>Pseudomonadota</taxon>
        <taxon>Gammaproteobacteria</taxon>
        <taxon>Enterobacterales</taxon>
        <taxon>Yersiniaceae</taxon>
        <taxon>Rahnella</taxon>
    </lineage>
</organism>
<dbReference type="Pfam" id="PF00753">
    <property type="entry name" value="Lactamase_B"/>
    <property type="match status" value="1"/>
</dbReference>
<protein>
    <submittedName>
        <fullName evidence="6">MBL fold metallo-hydrolase</fullName>
    </submittedName>
</protein>
<dbReference type="Proteomes" id="UP000699865">
    <property type="component" value="Unassembled WGS sequence"/>
</dbReference>
<dbReference type="EMBL" id="JAFMOU010000067">
    <property type="protein sequence ID" value="MBU9835622.1"/>
    <property type="molecule type" value="Genomic_DNA"/>
</dbReference>
<name>A0ABS6L2B1_9GAMM</name>
<dbReference type="Gene3D" id="3.60.15.10">
    <property type="entry name" value="Ribonuclease Z/Hydroxyacylglutathione hydrolase-like"/>
    <property type="match status" value="1"/>
</dbReference>
<dbReference type="InterPro" id="IPR001279">
    <property type="entry name" value="Metallo-B-lactamas"/>
</dbReference>
<dbReference type="RefSeq" id="WP_129991807.1">
    <property type="nucleotide sequence ID" value="NZ_JAFMOS010000350.1"/>
</dbReference>